<dbReference type="Proteomes" id="UP000494252">
    <property type="component" value="Unassembled WGS sequence"/>
</dbReference>
<sequence>MSDLTMTARSSASVSATLCRARAWLARTWISERLRAAIQAAYATQD</sequence>
<gene>
    <name evidence="1" type="ORF">LMG27177_05658</name>
</gene>
<keyword evidence="2" id="KW-1185">Reference proteome</keyword>
<organism evidence="1 2">
    <name type="scientific">Paraburkholderia fynbosensis</name>
    <dbReference type="NCBI Taxonomy" id="1200993"/>
    <lineage>
        <taxon>Bacteria</taxon>
        <taxon>Pseudomonadati</taxon>
        <taxon>Pseudomonadota</taxon>
        <taxon>Betaproteobacteria</taxon>
        <taxon>Burkholderiales</taxon>
        <taxon>Burkholderiaceae</taxon>
        <taxon>Paraburkholderia</taxon>
    </lineage>
</organism>
<accession>A0A6J5GR50</accession>
<protein>
    <submittedName>
        <fullName evidence="1">Uncharacterized protein</fullName>
    </submittedName>
</protein>
<reference evidence="1 2" key="1">
    <citation type="submission" date="2020-04" db="EMBL/GenBank/DDBJ databases">
        <authorList>
            <person name="De Canck E."/>
        </authorList>
    </citation>
    <scope>NUCLEOTIDE SEQUENCE [LARGE SCALE GENOMIC DNA]</scope>
    <source>
        <strain evidence="1 2">LMG 27177</strain>
    </source>
</reference>
<dbReference type="AlphaFoldDB" id="A0A6J5GR50"/>
<evidence type="ECO:0000313" key="2">
    <source>
        <dbReference type="Proteomes" id="UP000494252"/>
    </source>
</evidence>
<dbReference type="RefSeq" id="WP_175164841.1">
    <property type="nucleotide sequence ID" value="NZ_CADIKI010000020.1"/>
</dbReference>
<proteinExistence type="predicted"/>
<name>A0A6J5GR50_9BURK</name>
<evidence type="ECO:0000313" key="1">
    <source>
        <dbReference type="EMBL" id="CAB3804503.1"/>
    </source>
</evidence>
<dbReference type="EMBL" id="CADIKI010000020">
    <property type="protein sequence ID" value="CAB3804503.1"/>
    <property type="molecule type" value="Genomic_DNA"/>
</dbReference>